<keyword evidence="3" id="KW-0274">FAD</keyword>
<organism evidence="9 10">
    <name type="scientific">Neolentinus lepideus HHB14362 ss-1</name>
    <dbReference type="NCBI Taxonomy" id="1314782"/>
    <lineage>
        <taxon>Eukaryota</taxon>
        <taxon>Fungi</taxon>
        <taxon>Dikarya</taxon>
        <taxon>Basidiomycota</taxon>
        <taxon>Agaricomycotina</taxon>
        <taxon>Agaricomycetes</taxon>
        <taxon>Gloeophyllales</taxon>
        <taxon>Gloeophyllaceae</taxon>
        <taxon>Neolentinus</taxon>
    </lineage>
</organism>
<keyword evidence="7" id="KW-0472">Membrane</keyword>
<keyword evidence="5" id="KW-0503">Monooxygenase</keyword>
<dbReference type="PRINTS" id="PR00420">
    <property type="entry name" value="RNGMNOXGNASE"/>
</dbReference>
<evidence type="ECO:0000313" key="9">
    <source>
        <dbReference type="EMBL" id="KZT30009.1"/>
    </source>
</evidence>
<dbReference type="Gene3D" id="3.50.50.60">
    <property type="entry name" value="FAD/NAD(P)-binding domain"/>
    <property type="match status" value="1"/>
</dbReference>
<dbReference type="PANTHER" id="PTHR13789:SF147">
    <property type="entry name" value="PUTATIVE (AFU_ORTHOLOGUE AFUA_2G01950)-RELATED"/>
    <property type="match status" value="1"/>
</dbReference>
<dbReference type="EMBL" id="KV425552">
    <property type="protein sequence ID" value="KZT30009.1"/>
    <property type="molecule type" value="Genomic_DNA"/>
</dbReference>
<evidence type="ECO:0000313" key="10">
    <source>
        <dbReference type="Proteomes" id="UP000076761"/>
    </source>
</evidence>
<comment type="similarity">
    <text evidence="1">Belongs to the paxM FAD-dependent monooxygenase family.</text>
</comment>
<reference evidence="9 10" key="1">
    <citation type="journal article" date="2016" name="Mol. Biol. Evol.">
        <title>Comparative Genomics of Early-Diverging Mushroom-Forming Fungi Provides Insights into the Origins of Lignocellulose Decay Capabilities.</title>
        <authorList>
            <person name="Nagy L.G."/>
            <person name="Riley R."/>
            <person name="Tritt A."/>
            <person name="Adam C."/>
            <person name="Daum C."/>
            <person name="Floudas D."/>
            <person name="Sun H."/>
            <person name="Yadav J.S."/>
            <person name="Pangilinan J."/>
            <person name="Larsson K.H."/>
            <person name="Matsuura K."/>
            <person name="Barry K."/>
            <person name="Labutti K."/>
            <person name="Kuo R."/>
            <person name="Ohm R.A."/>
            <person name="Bhattacharya S.S."/>
            <person name="Shirouzu T."/>
            <person name="Yoshinaga Y."/>
            <person name="Martin F.M."/>
            <person name="Grigoriev I.V."/>
            <person name="Hibbett D.S."/>
        </authorList>
    </citation>
    <scope>NUCLEOTIDE SEQUENCE [LARGE SCALE GENOMIC DNA]</scope>
    <source>
        <strain evidence="9 10">HHB14362 ss-1</strain>
    </source>
</reference>
<dbReference type="PANTHER" id="PTHR13789">
    <property type="entry name" value="MONOOXYGENASE"/>
    <property type="match status" value="1"/>
</dbReference>
<dbReference type="PROSITE" id="PS51257">
    <property type="entry name" value="PROKAR_LIPOPROTEIN"/>
    <property type="match status" value="1"/>
</dbReference>
<dbReference type="Pfam" id="PF01494">
    <property type="entry name" value="FAD_binding_3"/>
    <property type="match status" value="1"/>
</dbReference>
<keyword evidence="7" id="KW-1133">Transmembrane helix</keyword>
<dbReference type="STRING" id="1314782.A0A165VQ48"/>
<keyword evidence="2" id="KW-0285">Flavoprotein</keyword>
<dbReference type="InterPro" id="IPR050493">
    <property type="entry name" value="FAD-dep_Monooxygenase_BioMet"/>
</dbReference>
<feature type="region of interest" description="Disordered" evidence="6">
    <location>
        <begin position="442"/>
        <end position="461"/>
    </location>
</feature>
<keyword evidence="7" id="KW-0812">Transmembrane</keyword>
<evidence type="ECO:0000256" key="2">
    <source>
        <dbReference type="ARBA" id="ARBA00022630"/>
    </source>
</evidence>
<dbReference type="Proteomes" id="UP000076761">
    <property type="component" value="Unassembled WGS sequence"/>
</dbReference>
<evidence type="ECO:0000259" key="8">
    <source>
        <dbReference type="Pfam" id="PF01494"/>
    </source>
</evidence>
<proteinExistence type="inferred from homology"/>
<feature type="transmembrane region" description="Helical" evidence="7">
    <location>
        <begin position="12"/>
        <end position="32"/>
    </location>
</feature>
<dbReference type="InParanoid" id="A0A165VQ48"/>
<dbReference type="AlphaFoldDB" id="A0A165VQ48"/>
<evidence type="ECO:0000256" key="1">
    <source>
        <dbReference type="ARBA" id="ARBA00007992"/>
    </source>
</evidence>
<dbReference type="InterPro" id="IPR002938">
    <property type="entry name" value="FAD-bd"/>
</dbReference>
<sequence>MSPDRNARLPLKFIIVGGSIAGLSCAFTLLSAGHRVHILERSAVKHQFTGSIRVPPNLMRILDSWGIGNKLSQSPKNVFHHHRIAHSGEHVGEVALPQRIIEDLGAESIFASYGELYDLLFDLAVDAGVEFSWNSEVVDLEVATNTVVLSTGSRVSGDIIIGSDGTGSVIRPQVVDNYEEGRYRKSVLCFNIPYHMLESDEELSSFVSVAQWVMWMGDDCTLLCNPNKKGYGVTGMWHSGLDVFDEHWSKTYSFEDLDFPGHKFEPVVQRLLKFARRLDVRCTRMVIHEPFENLVHDDQHIILVGDAANHLTYHGTQSVAMAVEDAVTLGGLFRRLHKKSQIPMILNAYEDIRLKRAEQIYRAEIGVLEFVSMPNGPAQQERDEVMRAALQRGFSDWDNEDEELDEYLRQTWEQWIHIFDYDAKETAEDWWIQWGDLMHTASDESDTGGKSPEAAASSVSK</sequence>
<dbReference type="SUPFAM" id="SSF51905">
    <property type="entry name" value="FAD/NAD(P)-binding domain"/>
    <property type="match status" value="1"/>
</dbReference>
<accession>A0A165VQ48</accession>
<evidence type="ECO:0000256" key="5">
    <source>
        <dbReference type="ARBA" id="ARBA00023033"/>
    </source>
</evidence>
<evidence type="ECO:0000256" key="3">
    <source>
        <dbReference type="ARBA" id="ARBA00022827"/>
    </source>
</evidence>
<dbReference type="InterPro" id="IPR036188">
    <property type="entry name" value="FAD/NAD-bd_sf"/>
</dbReference>
<feature type="domain" description="FAD-binding" evidence="8">
    <location>
        <begin position="14"/>
        <end position="179"/>
    </location>
</feature>
<protein>
    <submittedName>
        <fullName evidence="9">FAD/NAD(P)-binding domain-containing protein</fullName>
    </submittedName>
</protein>
<dbReference type="GO" id="GO:0071949">
    <property type="term" value="F:FAD binding"/>
    <property type="evidence" value="ECO:0007669"/>
    <property type="project" value="InterPro"/>
</dbReference>
<name>A0A165VQ48_9AGAM</name>
<keyword evidence="10" id="KW-1185">Reference proteome</keyword>
<evidence type="ECO:0000256" key="4">
    <source>
        <dbReference type="ARBA" id="ARBA00023002"/>
    </source>
</evidence>
<dbReference type="GO" id="GO:0004497">
    <property type="term" value="F:monooxygenase activity"/>
    <property type="evidence" value="ECO:0007669"/>
    <property type="project" value="UniProtKB-KW"/>
</dbReference>
<evidence type="ECO:0000256" key="6">
    <source>
        <dbReference type="SAM" id="MobiDB-lite"/>
    </source>
</evidence>
<evidence type="ECO:0000256" key="7">
    <source>
        <dbReference type="SAM" id="Phobius"/>
    </source>
</evidence>
<dbReference type="OrthoDB" id="1878542at2759"/>
<keyword evidence="4" id="KW-0560">Oxidoreductase</keyword>
<gene>
    <name evidence="9" type="ORF">NEOLEDRAFT_1105499</name>
</gene>